<feature type="transmembrane region" description="Helical" evidence="5">
    <location>
        <begin position="21"/>
        <end position="43"/>
    </location>
</feature>
<feature type="domain" description="RDD" evidence="6">
    <location>
        <begin position="22"/>
        <end position="132"/>
    </location>
</feature>
<dbReference type="OrthoDB" id="392036at2"/>
<feature type="transmembrane region" description="Helical" evidence="5">
    <location>
        <begin position="55"/>
        <end position="77"/>
    </location>
</feature>
<evidence type="ECO:0000313" key="8">
    <source>
        <dbReference type="Proteomes" id="UP000063919"/>
    </source>
</evidence>
<evidence type="ECO:0000256" key="3">
    <source>
        <dbReference type="ARBA" id="ARBA00022989"/>
    </source>
</evidence>
<feature type="transmembrane region" description="Helical" evidence="5">
    <location>
        <begin position="145"/>
        <end position="167"/>
    </location>
</feature>
<evidence type="ECO:0000259" key="6">
    <source>
        <dbReference type="Pfam" id="PF06271"/>
    </source>
</evidence>
<protein>
    <recommendedName>
        <fullName evidence="6">RDD domain-containing protein</fullName>
    </recommendedName>
</protein>
<evidence type="ECO:0000256" key="2">
    <source>
        <dbReference type="ARBA" id="ARBA00022692"/>
    </source>
</evidence>
<dbReference type="InterPro" id="IPR010432">
    <property type="entry name" value="RDD"/>
</dbReference>
<keyword evidence="2 5" id="KW-0812">Transmembrane</keyword>
<dbReference type="RefSeq" id="WP_053945783.1">
    <property type="nucleotide sequence ID" value="NZ_CP012622.1"/>
</dbReference>
<dbReference type="KEGG" id="scj:SCANT_v1c00950"/>
<accession>A0A0M4JVY5</accession>
<evidence type="ECO:0000256" key="5">
    <source>
        <dbReference type="SAM" id="Phobius"/>
    </source>
</evidence>
<gene>
    <name evidence="7" type="ORF">SCANT_v1c00950</name>
</gene>
<comment type="subcellular location">
    <subcellularLocation>
        <location evidence="1">Membrane</location>
        <topology evidence="1">Multi-pass membrane protein</topology>
    </subcellularLocation>
</comment>
<sequence>MINQENQKDERDSFRNLVKPHLGRIFFARFFDIILCSIPTLLLSFLNPIHDLKSLLINIPISQIVLFFYFVFLPYFCKGNTLGKLIFNLRLKKSNYEKIKMSEIFFRELYFLYIPLFFLLIIQIIMGIILFTSPRDSNNMIILKIINNIGYAFLAMWFMYIPLTIYLQKDNISAIDLKLKTRVYYLEKIIIIEKNEQEFDHVHLQKNKPGKINLEEIKKIIGEEDE</sequence>
<evidence type="ECO:0000256" key="4">
    <source>
        <dbReference type="ARBA" id="ARBA00023136"/>
    </source>
</evidence>
<dbReference type="STRING" id="362837.SCANT_v1c00950"/>
<proteinExistence type="predicted"/>
<dbReference type="PATRIC" id="fig|362837.3.peg.95"/>
<dbReference type="Proteomes" id="UP000063919">
    <property type="component" value="Chromosome"/>
</dbReference>
<feature type="transmembrane region" description="Helical" evidence="5">
    <location>
        <begin position="110"/>
        <end position="133"/>
    </location>
</feature>
<keyword evidence="8" id="KW-1185">Reference proteome</keyword>
<keyword evidence="4 5" id="KW-0472">Membrane</keyword>
<evidence type="ECO:0000313" key="7">
    <source>
        <dbReference type="EMBL" id="ALD66005.1"/>
    </source>
</evidence>
<reference evidence="7 8" key="1">
    <citation type="journal article" date="2015" name="Genome Announc.">
        <title>Complete Genome Sequence of Spiroplasma cantharicola CC-1T (DSM 21588), a Bacterium Isolated from Soldier Beetle (Cantharis carolinus).</title>
        <authorList>
            <person name="Lo W.S."/>
            <person name="Liu P.Y."/>
            <person name="Kuo C.H."/>
        </authorList>
    </citation>
    <scope>NUCLEOTIDE SEQUENCE [LARGE SCALE GENOMIC DNA]</scope>
    <source>
        <strain evidence="7 8">CC-1</strain>
    </source>
</reference>
<dbReference type="EMBL" id="CP012622">
    <property type="protein sequence ID" value="ALD66005.1"/>
    <property type="molecule type" value="Genomic_DNA"/>
</dbReference>
<dbReference type="GO" id="GO:0016020">
    <property type="term" value="C:membrane"/>
    <property type="evidence" value="ECO:0007669"/>
    <property type="project" value="UniProtKB-SubCell"/>
</dbReference>
<evidence type="ECO:0000256" key="1">
    <source>
        <dbReference type="ARBA" id="ARBA00004141"/>
    </source>
</evidence>
<keyword evidence="3 5" id="KW-1133">Transmembrane helix</keyword>
<name>A0A0M4JVY5_9MOLU</name>
<dbReference type="Pfam" id="PF06271">
    <property type="entry name" value="RDD"/>
    <property type="match status" value="1"/>
</dbReference>
<organism evidence="7 8">
    <name type="scientific">Spiroplasma cantharicola</name>
    <dbReference type="NCBI Taxonomy" id="362837"/>
    <lineage>
        <taxon>Bacteria</taxon>
        <taxon>Bacillati</taxon>
        <taxon>Mycoplasmatota</taxon>
        <taxon>Mollicutes</taxon>
        <taxon>Entomoplasmatales</taxon>
        <taxon>Spiroplasmataceae</taxon>
        <taxon>Spiroplasma</taxon>
    </lineage>
</organism>
<dbReference type="AlphaFoldDB" id="A0A0M4JVY5"/>